<feature type="transmembrane region" description="Helical" evidence="7">
    <location>
        <begin position="130"/>
        <end position="151"/>
    </location>
</feature>
<dbReference type="SUPFAM" id="SSF103473">
    <property type="entry name" value="MFS general substrate transporter"/>
    <property type="match status" value="1"/>
</dbReference>
<proteinExistence type="inferred from homology"/>
<feature type="transmembrane region" description="Helical" evidence="7">
    <location>
        <begin position="305"/>
        <end position="327"/>
    </location>
</feature>
<evidence type="ECO:0000256" key="3">
    <source>
        <dbReference type="ARBA" id="ARBA00022448"/>
    </source>
</evidence>
<comment type="subcellular location">
    <subcellularLocation>
        <location evidence="1">Endomembrane system</location>
        <topology evidence="1">Multi-pass membrane protein</topology>
    </subcellularLocation>
</comment>
<dbReference type="InterPro" id="IPR051788">
    <property type="entry name" value="MFS_Transporter"/>
</dbReference>
<evidence type="ECO:0000256" key="4">
    <source>
        <dbReference type="ARBA" id="ARBA00022692"/>
    </source>
</evidence>
<dbReference type="GO" id="GO:0016020">
    <property type="term" value="C:membrane"/>
    <property type="evidence" value="ECO:0007669"/>
    <property type="project" value="TreeGrafter"/>
</dbReference>
<feature type="transmembrane region" description="Helical" evidence="7">
    <location>
        <begin position="46"/>
        <end position="65"/>
    </location>
</feature>
<evidence type="ECO:0000256" key="6">
    <source>
        <dbReference type="ARBA" id="ARBA00023136"/>
    </source>
</evidence>
<gene>
    <name evidence="8" type="ORF">BJ984_001089</name>
</gene>
<evidence type="ECO:0000256" key="7">
    <source>
        <dbReference type="SAM" id="Phobius"/>
    </source>
</evidence>
<dbReference type="RefSeq" id="WP_179547176.1">
    <property type="nucleotide sequence ID" value="NZ_BSEW01000001.1"/>
</dbReference>
<dbReference type="PANTHER" id="PTHR23514:SF3">
    <property type="entry name" value="BYPASS OF STOP CODON PROTEIN 6"/>
    <property type="match status" value="1"/>
</dbReference>
<evidence type="ECO:0000256" key="1">
    <source>
        <dbReference type="ARBA" id="ARBA00004127"/>
    </source>
</evidence>
<dbReference type="EMBL" id="JACCBM010000001">
    <property type="protein sequence ID" value="NYD69931.1"/>
    <property type="molecule type" value="Genomic_DNA"/>
</dbReference>
<feature type="transmembrane region" description="Helical" evidence="7">
    <location>
        <begin position="157"/>
        <end position="174"/>
    </location>
</feature>
<keyword evidence="3" id="KW-0813">Transport</keyword>
<organism evidence="8 9">
    <name type="scientific">Herbiconiux flava</name>
    <dbReference type="NCBI Taxonomy" id="881268"/>
    <lineage>
        <taxon>Bacteria</taxon>
        <taxon>Bacillati</taxon>
        <taxon>Actinomycetota</taxon>
        <taxon>Actinomycetes</taxon>
        <taxon>Micrococcales</taxon>
        <taxon>Microbacteriaceae</taxon>
        <taxon>Herbiconiux</taxon>
    </lineage>
</organism>
<comment type="caution">
    <text evidence="8">The sequence shown here is derived from an EMBL/GenBank/DDBJ whole genome shotgun (WGS) entry which is preliminary data.</text>
</comment>
<feature type="transmembrane region" description="Helical" evidence="7">
    <location>
        <begin position="72"/>
        <end position="91"/>
    </location>
</feature>
<evidence type="ECO:0000256" key="5">
    <source>
        <dbReference type="ARBA" id="ARBA00022989"/>
    </source>
</evidence>
<sequence>MTGVPVSMRWLVLSFAGLGATAATVPSMIPAVAEGFGVDTTALSPAVPALFAGVLLGVLLTPIAGRLLAPSTLVRAGAIVQATALLLVAVAPTPAAFVAGAGAAGLGFGLVEAAGTASARLGAGAATPRLLVRLTLAVAALGTLTPIAVLATSSAGAVRAVPVVVALLQLLAALQHRPRRSPGAADVVAGGSGGAAPAGARVETRGAALPALGLASTAIACYVGVETILSGWSATIVAVELGADPAVAALGTSAFWLLISLGRLAGVLAGRRLPAEGLGIGAAVAVALAVAGAAVVTSVSGPAGVALLAVAVFFAGPCYAIMLGLGLDAVSSARSVTVASVLVAVGAVGGVVVPSIAAVLDGETGSVPVAPAAGAAALMLAALVGSRMLVRRSVSLSSEAPA</sequence>
<feature type="transmembrane region" description="Helical" evidence="7">
    <location>
        <begin position="245"/>
        <end position="266"/>
    </location>
</feature>
<evidence type="ECO:0000313" key="8">
    <source>
        <dbReference type="EMBL" id="NYD69931.1"/>
    </source>
</evidence>
<feature type="transmembrane region" description="Helical" evidence="7">
    <location>
        <begin position="339"/>
        <end position="360"/>
    </location>
</feature>
<feature type="transmembrane region" description="Helical" evidence="7">
    <location>
        <begin position="278"/>
        <end position="299"/>
    </location>
</feature>
<dbReference type="Proteomes" id="UP000549913">
    <property type="component" value="Unassembled WGS sequence"/>
</dbReference>
<dbReference type="PANTHER" id="PTHR23514">
    <property type="entry name" value="BYPASS OF STOP CODON PROTEIN 6"/>
    <property type="match status" value="1"/>
</dbReference>
<feature type="transmembrane region" description="Helical" evidence="7">
    <location>
        <begin position="372"/>
        <end position="390"/>
    </location>
</feature>
<accession>A0A852SLL7</accession>
<comment type="similarity">
    <text evidence="2">Belongs to the major facilitator superfamily.</text>
</comment>
<feature type="transmembrane region" description="Helical" evidence="7">
    <location>
        <begin position="97"/>
        <end position="118"/>
    </location>
</feature>
<feature type="transmembrane region" description="Helical" evidence="7">
    <location>
        <begin position="207"/>
        <end position="225"/>
    </location>
</feature>
<dbReference type="GO" id="GO:0012505">
    <property type="term" value="C:endomembrane system"/>
    <property type="evidence" value="ECO:0007669"/>
    <property type="project" value="UniProtKB-SubCell"/>
</dbReference>
<keyword evidence="4 7" id="KW-0812">Transmembrane</keyword>
<dbReference type="InterPro" id="IPR036259">
    <property type="entry name" value="MFS_trans_sf"/>
</dbReference>
<name>A0A852SLL7_9MICO</name>
<dbReference type="AlphaFoldDB" id="A0A852SLL7"/>
<keyword evidence="9" id="KW-1185">Reference proteome</keyword>
<evidence type="ECO:0000256" key="2">
    <source>
        <dbReference type="ARBA" id="ARBA00008335"/>
    </source>
</evidence>
<keyword evidence="6 7" id="KW-0472">Membrane</keyword>
<keyword evidence="5 7" id="KW-1133">Transmembrane helix</keyword>
<reference evidence="8 9" key="1">
    <citation type="submission" date="2020-07" db="EMBL/GenBank/DDBJ databases">
        <title>Sequencing the genomes of 1000 actinobacteria strains.</title>
        <authorList>
            <person name="Klenk H.-P."/>
        </authorList>
    </citation>
    <scope>NUCLEOTIDE SEQUENCE [LARGE SCALE GENOMIC DNA]</scope>
    <source>
        <strain evidence="8 9">DSM 26474</strain>
    </source>
</reference>
<protein>
    <submittedName>
        <fullName evidence="8">Fucose permease</fullName>
    </submittedName>
</protein>
<evidence type="ECO:0000313" key="9">
    <source>
        <dbReference type="Proteomes" id="UP000549913"/>
    </source>
</evidence>